<dbReference type="RefSeq" id="WP_048253997.1">
    <property type="nucleotide sequence ID" value="NZ_CACVCI010000001.1"/>
</dbReference>
<evidence type="ECO:0000313" key="1">
    <source>
        <dbReference type="EMBL" id="EML1473137.1"/>
    </source>
</evidence>
<name>A0A0J5LMN4_PLUGE</name>
<dbReference type="PROSITE" id="PS51257">
    <property type="entry name" value="PROKAR_LIPOPROTEIN"/>
    <property type="match status" value="1"/>
</dbReference>
<dbReference type="EMBL" id="ABLOKC030000025">
    <property type="protein sequence ID" value="EML1473137.1"/>
    <property type="molecule type" value="Genomic_DNA"/>
</dbReference>
<dbReference type="Proteomes" id="UP000036196">
    <property type="component" value="Unassembled WGS sequence"/>
</dbReference>
<evidence type="ECO:0000313" key="4">
    <source>
        <dbReference type="Proteomes" id="UP000036196"/>
    </source>
</evidence>
<protein>
    <submittedName>
        <fullName evidence="1">SH3 domain-containing protein</fullName>
    </submittedName>
</protein>
<dbReference type="eggNOG" id="ENOG503011I">
    <property type="taxonomic scope" value="Bacteria"/>
</dbReference>
<evidence type="ECO:0000313" key="3">
    <source>
        <dbReference type="EMBL" id="MDQ2311052.1"/>
    </source>
</evidence>
<accession>A0A0J5LMN4</accession>
<evidence type="ECO:0000313" key="2">
    <source>
        <dbReference type="EMBL" id="KMK11222.1"/>
    </source>
</evidence>
<sequence>MKIRMLFAAAIAVGLVGCQTPKPKITDDTIETSQVNGVTLTHRHIVVPPTEFTPINTAYRALYSAAVMNRPGYGGKVITQLQTGDTYTALGQVDGGWIALANDGQEQLIGYAPANAVVKSELYDKTVRDQSRRPKKARKKATCVNVDGNTKACKSGNNGTWILN</sequence>
<proteinExistence type="predicted"/>
<dbReference type="PATRIC" id="fig|61647.14.peg.1031"/>
<gene>
    <name evidence="2" type="ORF">ABW06_22515</name>
    <name evidence="1" type="ORF">QEG54_003929</name>
    <name evidence="3" type="ORF">RBJ30_18380</name>
</gene>
<organism evidence="2 4">
    <name type="scientific">Pluralibacter gergoviae</name>
    <name type="common">Enterobacter gergoviae</name>
    <dbReference type="NCBI Taxonomy" id="61647"/>
    <lineage>
        <taxon>Bacteria</taxon>
        <taxon>Pseudomonadati</taxon>
        <taxon>Pseudomonadota</taxon>
        <taxon>Gammaproteobacteria</taxon>
        <taxon>Enterobacterales</taxon>
        <taxon>Enterobacteriaceae</taxon>
        <taxon>Pluralibacter</taxon>
    </lineage>
</organism>
<dbReference type="AlphaFoldDB" id="A0A0J5LMN4"/>
<reference evidence="3" key="2">
    <citation type="submission" date="2023-08" db="EMBL/GenBank/DDBJ databases">
        <title>WGS of pathogenic bacterial species, Los Angeles County Public Health Laboratories.</title>
        <authorList>
            <person name="Garrigues J.M."/>
            <person name="Green N.M."/>
        </authorList>
    </citation>
    <scope>NUCLEOTIDE SEQUENCE</scope>
    <source>
        <strain evidence="3">LACPHL-BACT-2023-00068</strain>
    </source>
</reference>
<dbReference type="STRING" id="61647.LG71_05625"/>
<reference evidence="2 4" key="1">
    <citation type="submission" date="2015-05" db="EMBL/GenBank/DDBJ databases">
        <title>Genome sequences of Pluralibacter gergoviae.</title>
        <authorList>
            <person name="Greninger A.L."/>
            <person name="Miller S."/>
        </authorList>
    </citation>
    <scope>NUCLEOTIDE SEQUENCE [LARGE SCALE GENOMIC DNA]</scope>
    <source>
        <strain evidence="2 4">JS81F13</strain>
    </source>
</reference>
<dbReference type="GeneID" id="61382896"/>
<keyword evidence="4" id="KW-1185">Reference proteome</keyword>
<dbReference type="EMBL" id="LDZF01000032">
    <property type="protein sequence ID" value="KMK11222.1"/>
    <property type="molecule type" value="Genomic_DNA"/>
</dbReference>
<reference evidence="1" key="3">
    <citation type="submission" date="2024-02" db="EMBL/GenBank/DDBJ databases">
        <authorList>
            <consortium name="Clinical and Environmental Microbiology Branch: Whole genome sequencing antimicrobial resistance pathogens in the healthcare setting"/>
        </authorList>
    </citation>
    <scope>NUCLEOTIDE SEQUENCE</scope>
    <source>
        <strain evidence="1">2021DK-00143</strain>
    </source>
</reference>
<dbReference type="Proteomes" id="UP001236270">
    <property type="component" value="Unassembled WGS sequence"/>
</dbReference>
<comment type="caution">
    <text evidence="2">The sequence shown here is derived from an EMBL/GenBank/DDBJ whole genome shotgun (WGS) entry which is preliminary data.</text>
</comment>
<dbReference type="EMBL" id="JAVDNV010000014">
    <property type="protein sequence ID" value="MDQ2311052.1"/>
    <property type="molecule type" value="Genomic_DNA"/>
</dbReference>